<dbReference type="Gene3D" id="1.25.40.20">
    <property type="entry name" value="Ankyrin repeat-containing domain"/>
    <property type="match status" value="1"/>
</dbReference>
<dbReference type="PROSITE" id="PS50088">
    <property type="entry name" value="ANK_REPEAT"/>
    <property type="match status" value="2"/>
</dbReference>
<dbReference type="InterPro" id="IPR050745">
    <property type="entry name" value="Multifunctional_regulatory"/>
</dbReference>
<dbReference type="InterPro" id="IPR002110">
    <property type="entry name" value="Ankyrin_rpt"/>
</dbReference>
<dbReference type="SUPFAM" id="SSF48403">
    <property type="entry name" value="Ankyrin repeat"/>
    <property type="match status" value="1"/>
</dbReference>
<dbReference type="AlphaFoldDB" id="A0A812TD15"/>
<dbReference type="PANTHER" id="PTHR24189">
    <property type="entry name" value="MYOTROPHIN"/>
    <property type="match status" value="1"/>
</dbReference>
<accession>A0A812TD15</accession>
<dbReference type="InterPro" id="IPR036770">
    <property type="entry name" value="Ankyrin_rpt-contain_sf"/>
</dbReference>
<evidence type="ECO:0000313" key="4">
    <source>
        <dbReference type="EMBL" id="CAE7516679.1"/>
    </source>
</evidence>
<organism evidence="4 5">
    <name type="scientific">Symbiodinium natans</name>
    <dbReference type="NCBI Taxonomy" id="878477"/>
    <lineage>
        <taxon>Eukaryota</taxon>
        <taxon>Sar</taxon>
        <taxon>Alveolata</taxon>
        <taxon>Dinophyceae</taxon>
        <taxon>Suessiales</taxon>
        <taxon>Symbiodiniaceae</taxon>
        <taxon>Symbiodinium</taxon>
    </lineage>
</organism>
<sequence length="173" mass="18440">MLRVFGAASGEELAAMSVEEASAGGGDQREGEEWREKWGGEDGRQRFLLEGSPLDETAALESAVDLQLVLLPLCSTSPLRVSSFNASVRIGKLPEVETMLAKAQDPNCASRDGATALHEAFWAGQVRIAHLLLEARSDTGLADNGGRTALHLATQDSLLELVRLLLDAAADGW</sequence>
<dbReference type="SMART" id="SM00248">
    <property type="entry name" value="ANK"/>
    <property type="match status" value="2"/>
</dbReference>
<name>A0A812TD15_9DINO</name>
<evidence type="ECO:0000313" key="5">
    <source>
        <dbReference type="Proteomes" id="UP000604046"/>
    </source>
</evidence>
<dbReference type="PROSITE" id="PS50297">
    <property type="entry name" value="ANK_REP_REGION"/>
    <property type="match status" value="2"/>
</dbReference>
<evidence type="ECO:0000256" key="2">
    <source>
        <dbReference type="ARBA" id="ARBA00023043"/>
    </source>
</evidence>
<dbReference type="EMBL" id="CAJNDS010002537">
    <property type="protein sequence ID" value="CAE7516679.1"/>
    <property type="molecule type" value="Genomic_DNA"/>
</dbReference>
<keyword evidence="1" id="KW-0677">Repeat</keyword>
<proteinExistence type="predicted"/>
<protein>
    <submittedName>
        <fullName evidence="4">ANKRD1 protein</fullName>
    </submittedName>
</protein>
<reference evidence="4" key="1">
    <citation type="submission" date="2021-02" db="EMBL/GenBank/DDBJ databases">
        <authorList>
            <person name="Dougan E. K."/>
            <person name="Rhodes N."/>
            <person name="Thang M."/>
            <person name="Chan C."/>
        </authorList>
    </citation>
    <scope>NUCLEOTIDE SEQUENCE</scope>
</reference>
<feature type="repeat" description="ANK" evidence="3">
    <location>
        <begin position="112"/>
        <end position="144"/>
    </location>
</feature>
<evidence type="ECO:0000256" key="3">
    <source>
        <dbReference type="PROSITE-ProRule" id="PRU00023"/>
    </source>
</evidence>
<dbReference type="Pfam" id="PF12796">
    <property type="entry name" value="Ank_2"/>
    <property type="match status" value="1"/>
</dbReference>
<evidence type="ECO:0000256" key="1">
    <source>
        <dbReference type="ARBA" id="ARBA00022737"/>
    </source>
</evidence>
<comment type="caution">
    <text evidence="4">The sequence shown here is derived from an EMBL/GenBank/DDBJ whole genome shotgun (WGS) entry which is preliminary data.</text>
</comment>
<dbReference type="Proteomes" id="UP000604046">
    <property type="component" value="Unassembled WGS sequence"/>
</dbReference>
<keyword evidence="5" id="KW-1185">Reference proteome</keyword>
<keyword evidence="2 3" id="KW-0040">ANK repeat</keyword>
<feature type="repeat" description="ANK" evidence="3">
    <location>
        <begin position="145"/>
        <end position="171"/>
    </location>
</feature>
<dbReference type="PANTHER" id="PTHR24189:SF50">
    <property type="entry name" value="ANKYRIN REPEAT AND SOCS BOX PROTEIN 2"/>
    <property type="match status" value="1"/>
</dbReference>
<gene>
    <name evidence="4" type="primary">ANKRD1</name>
    <name evidence="4" type="ORF">SNAT2548_LOCUS28921</name>
</gene>